<feature type="region of interest" description="Disordered" evidence="1">
    <location>
        <begin position="1"/>
        <end position="38"/>
    </location>
</feature>
<dbReference type="OrthoDB" id="9790372at2"/>
<accession>A0A660CLT9</accession>
<evidence type="ECO:0000313" key="2">
    <source>
        <dbReference type="EMBL" id="TWH22857.1"/>
    </source>
</evidence>
<keyword evidence="3" id="KW-1185">Reference proteome</keyword>
<feature type="region of interest" description="Disordered" evidence="1">
    <location>
        <begin position="197"/>
        <end position="219"/>
    </location>
</feature>
<dbReference type="PANTHER" id="PTHR34374">
    <property type="entry name" value="LARGE RIBOSOMAL RNA SUBUNIT ACCUMULATION PROTEIN YCED HOMOLOG 1, CHLOROPLASTIC"/>
    <property type="match status" value="1"/>
</dbReference>
<gene>
    <name evidence="2" type="ORF">JD82_04749</name>
</gene>
<dbReference type="RefSeq" id="WP_036875946.1">
    <property type="nucleotide sequence ID" value="NZ_JOIJ01000004.1"/>
</dbReference>
<reference evidence="2 3" key="1">
    <citation type="submission" date="2019-07" db="EMBL/GenBank/DDBJ databases">
        <title>R&amp;d 2014.</title>
        <authorList>
            <person name="Klenk H.-P."/>
        </authorList>
    </citation>
    <scope>NUCLEOTIDE SEQUENCE [LARGE SCALE GENOMIC DNA]</scope>
    <source>
        <strain evidence="2 3">DSM 43194</strain>
    </source>
</reference>
<comment type="caution">
    <text evidence="2">The sequence shown here is derived from an EMBL/GenBank/DDBJ whole genome shotgun (WGS) entry which is preliminary data.</text>
</comment>
<organism evidence="2 3">
    <name type="scientific">Prauserella rugosa</name>
    <dbReference type="NCBI Taxonomy" id="43354"/>
    <lineage>
        <taxon>Bacteria</taxon>
        <taxon>Bacillati</taxon>
        <taxon>Actinomycetota</taxon>
        <taxon>Actinomycetes</taxon>
        <taxon>Pseudonocardiales</taxon>
        <taxon>Pseudonocardiaceae</taxon>
        <taxon>Prauserella</taxon>
    </lineage>
</organism>
<sequence>MSDERSPNAGDERATDRGNARADSNPWVIDTHELGRRPGASRQLELDIPVETPLGVPDVVTVPSGAAISVDVLLESVVEGVLVTGSATAPTTGQCSRCLDPITGEVSIDITELFAYPESTTDETTEEDEVSRVVDDRIDLEPVVRDALVLALPLVPLCREDCEGLCSGCGVKWAELEPGHGHETIDPRWAALVERLQDTDDVSDVPSDQAGDGGDGSDR</sequence>
<dbReference type="Pfam" id="PF02620">
    <property type="entry name" value="YceD"/>
    <property type="match status" value="1"/>
</dbReference>
<name>A0A660CLT9_9PSEU</name>
<protein>
    <recommendedName>
        <fullName evidence="4">Metal-binding protein</fullName>
    </recommendedName>
</protein>
<proteinExistence type="predicted"/>
<evidence type="ECO:0000313" key="3">
    <source>
        <dbReference type="Proteomes" id="UP000317303"/>
    </source>
</evidence>
<evidence type="ECO:0000256" key="1">
    <source>
        <dbReference type="SAM" id="MobiDB-lite"/>
    </source>
</evidence>
<dbReference type="PANTHER" id="PTHR34374:SF1">
    <property type="entry name" value="LARGE RIBOSOMAL RNA SUBUNIT ACCUMULATION PROTEIN YCED HOMOLOG 1, CHLOROPLASTIC"/>
    <property type="match status" value="1"/>
</dbReference>
<dbReference type="InterPro" id="IPR003772">
    <property type="entry name" value="YceD"/>
</dbReference>
<dbReference type="EMBL" id="VLJV01000001">
    <property type="protein sequence ID" value="TWH22857.1"/>
    <property type="molecule type" value="Genomic_DNA"/>
</dbReference>
<dbReference type="Proteomes" id="UP000317303">
    <property type="component" value="Unassembled WGS sequence"/>
</dbReference>
<feature type="compositionally biased region" description="Basic and acidic residues" evidence="1">
    <location>
        <begin position="1"/>
        <end position="20"/>
    </location>
</feature>
<dbReference type="AlphaFoldDB" id="A0A660CLT9"/>
<evidence type="ECO:0008006" key="4">
    <source>
        <dbReference type="Google" id="ProtNLM"/>
    </source>
</evidence>